<feature type="transmembrane region" description="Helical" evidence="8">
    <location>
        <begin position="20"/>
        <end position="38"/>
    </location>
</feature>
<feature type="transmembrane region" description="Helical" evidence="8">
    <location>
        <begin position="365"/>
        <end position="383"/>
    </location>
</feature>
<evidence type="ECO:0000313" key="10">
    <source>
        <dbReference type="Proteomes" id="UP000594586"/>
    </source>
</evidence>
<evidence type="ECO:0000256" key="6">
    <source>
        <dbReference type="ARBA" id="ARBA00023136"/>
    </source>
</evidence>
<dbReference type="RefSeq" id="WP_165003970.1">
    <property type="nucleotide sequence ID" value="NZ_CP064955.1"/>
</dbReference>
<keyword evidence="4 8" id="KW-0812">Transmembrane</keyword>
<feature type="transmembrane region" description="Helical" evidence="8">
    <location>
        <begin position="117"/>
        <end position="138"/>
    </location>
</feature>
<evidence type="ECO:0000256" key="1">
    <source>
        <dbReference type="ARBA" id="ARBA00004651"/>
    </source>
</evidence>
<dbReference type="Proteomes" id="UP000594586">
    <property type="component" value="Chromosome"/>
</dbReference>
<keyword evidence="5 8" id="KW-1133">Transmembrane helix</keyword>
<sequence length="426" mass="45206">METTHDYRSASEPGTSLMPPWGWIFSVVWGIAAGVLWFPRAVGDDWASLWIGGRLVAEGNWEEAYAVSPTDFAYPGSAVWDQIVAEHTSAPFTHPFVHNPGVGVVMSLVSRALSFEASLLAITVLCAFAVPLLAAAAYTFWTSATLRLSVLIAATVFIWLTVPLVISRVVGQTTPIIIASCVAAMALASTRPRVAGLLLAAAAFVKLTPVVLVAGMVALPATRRAGAWAAGVLSALFAAQLVFLPTQFALWAATLASFSDAHLSAPMNATIGSILYAGERTTEGVVVVRDGSALPTVLTTVVVVGGVLALFAWTWRRAGAFPGKVFLALCLLGPMVVSQILWLHYSVALVLPIAGMLAFGIRSRAWPWVVFAAAVSLLLLIRIDFTTNAAPSPVTVLHFVLWIAVVAATAVLRVPRHLDYGLERLS</sequence>
<evidence type="ECO:0000256" key="2">
    <source>
        <dbReference type="ARBA" id="ARBA00022475"/>
    </source>
</evidence>
<organism evidence="9 10">
    <name type="scientific">Corynebacterium qintianiae</name>
    <dbReference type="NCBI Taxonomy" id="2709392"/>
    <lineage>
        <taxon>Bacteria</taxon>
        <taxon>Bacillati</taxon>
        <taxon>Actinomycetota</taxon>
        <taxon>Actinomycetes</taxon>
        <taxon>Mycobacteriales</taxon>
        <taxon>Corynebacteriaceae</taxon>
        <taxon>Corynebacterium</taxon>
    </lineage>
</organism>
<reference evidence="9 10" key="1">
    <citation type="submission" date="2020-11" db="EMBL/GenBank/DDBJ databases">
        <title>Corynebacterium sp. MC1420.</title>
        <authorList>
            <person name="Zhou J."/>
        </authorList>
    </citation>
    <scope>NUCLEOTIDE SEQUENCE [LARGE SCALE GENOMIC DNA]</scope>
    <source>
        <strain evidence="9 10">MC1420</strain>
    </source>
</reference>
<keyword evidence="10" id="KW-1185">Reference proteome</keyword>
<proteinExistence type="inferred from homology"/>
<feature type="transmembrane region" description="Helical" evidence="8">
    <location>
        <begin position="226"/>
        <end position="253"/>
    </location>
</feature>
<feature type="transmembrane region" description="Helical" evidence="8">
    <location>
        <begin position="194"/>
        <end position="219"/>
    </location>
</feature>
<evidence type="ECO:0000256" key="3">
    <source>
        <dbReference type="ARBA" id="ARBA00022679"/>
    </source>
</evidence>
<dbReference type="InterPro" id="IPR018584">
    <property type="entry name" value="GT87"/>
</dbReference>
<comment type="similarity">
    <text evidence="7">Belongs to the glycosyltransferase 87 family.</text>
</comment>
<name>A0A7T0PEZ0_9CORY</name>
<evidence type="ECO:0000256" key="5">
    <source>
        <dbReference type="ARBA" id="ARBA00022989"/>
    </source>
</evidence>
<feature type="transmembrane region" description="Helical" evidence="8">
    <location>
        <begin position="395"/>
        <end position="414"/>
    </location>
</feature>
<keyword evidence="2" id="KW-1003">Cell membrane</keyword>
<evidence type="ECO:0000256" key="4">
    <source>
        <dbReference type="ARBA" id="ARBA00022692"/>
    </source>
</evidence>
<dbReference type="GO" id="GO:0005886">
    <property type="term" value="C:plasma membrane"/>
    <property type="evidence" value="ECO:0007669"/>
    <property type="project" value="UniProtKB-SubCell"/>
</dbReference>
<protein>
    <submittedName>
        <fullName evidence="9">DUF2029 domain-containing protein</fullName>
    </submittedName>
</protein>
<accession>A0A7T0PEZ0</accession>
<evidence type="ECO:0000256" key="8">
    <source>
        <dbReference type="SAM" id="Phobius"/>
    </source>
</evidence>
<dbReference type="AlphaFoldDB" id="A0A7T0PEZ0"/>
<dbReference type="Pfam" id="PF09594">
    <property type="entry name" value="GT87"/>
    <property type="match status" value="1"/>
</dbReference>
<evidence type="ECO:0000313" key="9">
    <source>
        <dbReference type="EMBL" id="QPK82422.1"/>
    </source>
</evidence>
<dbReference type="KEGG" id="cqn:G7Y29_05795"/>
<evidence type="ECO:0000256" key="7">
    <source>
        <dbReference type="ARBA" id="ARBA00024033"/>
    </source>
</evidence>
<feature type="transmembrane region" description="Helical" evidence="8">
    <location>
        <begin position="325"/>
        <end position="345"/>
    </location>
</feature>
<keyword evidence="3" id="KW-0808">Transferase</keyword>
<dbReference type="EMBL" id="CP064955">
    <property type="protein sequence ID" value="QPK82422.1"/>
    <property type="molecule type" value="Genomic_DNA"/>
</dbReference>
<keyword evidence="6 8" id="KW-0472">Membrane</keyword>
<comment type="subcellular location">
    <subcellularLocation>
        <location evidence="1">Cell membrane</location>
        <topology evidence="1">Multi-pass membrane protein</topology>
    </subcellularLocation>
</comment>
<feature type="transmembrane region" description="Helical" evidence="8">
    <location>
        <begin position="293"/>
        <end position="313"/>
    </location>
</feature>
<gene>
    <name evidence="9" type="ORF">G7Y29_05795</name>
</gene>
<dbReference type="GO" id="GO:0016758">
    <property type="term" value="F:hexosyltransferase activity"/>
    <property type="evidence" value="ECO:0007669"/>
    <property type="project" value="InterPro"/>
</dbReference>
<feature type="transmembrane region" description="Helical" evidence="8">
    <location>
        <begin position="144"/>
        <end position="162"/>
    </location>
</feature>